<keyword evidence="4" id="KW-0479">Metal-binding</keyword>
<keyword evidence="12" id="KW-1185">Reference proteome</keyword>
<keyword evidence="6 8" id="KW-0863">Zinc-finger</keyword>
<dbReference type="GO" id="GO:0005737">
    <property type="term" value="C:cytoplasm"/>
    <property type="evidence" value="ECO:0007669"/>
    <property type="project" value="UniProtKB-SubCell"/>
</dbReference>
<dbReference type="CDD" id="cd13252">
    <property type="entry name" value="PH1_ADAP"/>
    <property type="match status" value="1"/>
</dbReference>
<dbReference type="InterPro" id="IPR011993">
    <property type="entry name" value="PH-like_dom_sf"/>
</dbReference>
<name>A0A210PFK7_MIZYE</name>
<comment type="caution">
    <text evidence="11">The sequence shown here is derived from an EMBL/GenBank/DDBJ whole genome shotgun (WGS) entry which is preliminary data.</text>
</comment>
<dbReference type="GO" id="GO:0005547">
    <property type="term" value="F:phosphatidylinositol-3,4,5-trisphosphate binding"/>
    <property type="evidence" value="ECO:0007669"/>
    <property type="project" value="TreeGrafter"/>
</dbReference>
<feature type="domain" description="PH" evidence="9">
    <location>
        <begin position="254"/>
        <end position="355"/>
    </location>
</feature>
<dbReference type="Pfam" id="PF00169">
    <property type="entry name" value="PH"/>
    <property type="match status" value="2"/>
</dbReference>
<evidence type="ECO:0000313" key="11">
    <source>
        <dbReference type="EMBL" id="OWF35241.1"/>
    </source>
</evidence>
<dbReference type="PRINTS" id="PR00405">
    <property type="entry name" value="REVINTRACTNG"/>
</dbReference>
<dbReference type="InterPro" id="IPR001849">
    <property type="entry name" value="PH_domain"/>
</dbReference>
<dbReference type="GO" id="GO:0005096">
    <property type="term" value="F:GTPase activator activity"/>
    <property type="evidence" value="ECO:0007669"/>
    <property type="project" value="UniProtKB-KW"/>
</dbReference>
<dbReference type="FunFam" id="1.10.220.150:FF:000009">
    <property type="entry name" value="stromal membrane-associated protein 1 isoform X1"/>
    <property type="match status" value="1"/>
</dbReference>
<dbReference type="PANTHER" id="PTHR46021">
    <property type="entry name" value="ARF-GAP WITH DUAL PH DOMAIN-CONTAINING PROTEIN 1-LIKE PROTEIN"/>
    <property type="match status" value="1"/>
</dbReference>
<protein>
    <submittedName>
        <fullName evidence="11">Arf-GAP with dual PH domain-containing protein 1</fullName>
    </submittedName>
</protein>
<dbReference type="Gene3D" id="2.30.29.30">
    <property type="entry name" value="Pleckstrin-homology domain (PH domain)/Phosphotyrosine-binding domain (PTB)"/>
    <property type="match status" value="2"/>
</dbReference>
<keyword evidence="3" id="KW-0963">Cytoplasm</keyword>
<keyword evidence="2" id="KW-0343">GTPase activation</keyword>
<dbReference type="EMBL" id="NEDP02076736">
    <property type="protein sequence ID" value="OWF35241.1"/>
    <property type="molecule type" value="Genomic_DNA"/>
</dbReference>
<comment type="subcellular location">
    <subcellularLocation>
        <location evidence="1">Cytoplasm</location>
    </subcellularLocation>
</comment>
<dbReference type="SUPFAM" id="SSF50729">
    <property type="entry name" value="PH domain-like"/>
    <property type="match status" value="2"/>
</dbReference>
<dbReference type="Pfam" id="PF01412">
    <property type="entry name" value="ArfGap"/>
    <property type="match status" value="1"/>
</dbReference>
<dbReference type="Gene3D" id="1.10.220.150">
    <property type="entry name" value="Arf GTPase activating protein"/>
    <property type="match status" value="1"/>
</dbReference>
<dbReference type="FunFam" id="2.30.29.30:FF:000099">
    <property type="entry name" value="Arf-GAP with dual PH domain-containing protein 1"/>
    <property type="match status" value="1"/>
</dbReference>
<proteinExistence type="predicted"/>
<dbReference type="InterPro" id="IPR001164">
    <property type="entry name" value="ArfGAP_dom"/>
</dbReference>
<dbReference type="PROSITE" id="PS50115">
    <property type="entry name" value="ARFGAP"/>
    <property type="match status" value="1"/>
</dbReference>
<evidence type="ECO:0000256" key="1">
    <source>
        <dbReference type="ARBA" id="ARBA00004496"/>
    </source>
</evidence>
<dbReference type="InterPro" id="IPR037849">
    <property type="entry name" value="PH1_ADAP"/>
</dbReference>
<dbReference type="InterPro" id="IPR052589">
    <property type="entry name" value="Arf-GAP_dual-PH_domain"/>
</dbReference>
<dbReference type="OrthoDB" id="10266696at2759"/>
<dbReference type="GO" id="GO:0005886">
    <property type="term" value="C:plasma membrane"/>
    <property type="evidence" value="ECO:0007669"/>
    <property type="project" value="TreeGrafter"/>
</dbReference>
<dbReference type="Proteomes" id="UP000242188">
    <property type="component" value="Unassembled WGS sequence"/>
</dbReference>
<organism evidence="11 12">
    <name type="scientific">Mizuhopecten yessoensis</name>
    <name type="common">Japanese scallop</name>
    <name type="synonym">Patinopecten yessoensis</name>
    <dbReference type="NCBI Taxonomy" id="6573"/>
    <lineage>
        <taxon>Eukaryota</taxon>
        <taxon>Metazoa</taxon>
        <taxon>Spiralia</taxon>
        <taxon>Lophotrochozoa</taxon>
        <taxon>Mollusca</taxon>
        <taxon>Bivalvia</taxon>
        <taxon>Autobranchia</taxon>
        <taxon>Pteriomorphia</taxon>
        <taxon>Pectinida</taxon>
        <taxon>Pectinoidea</taxon>
        <taxon>Pectinidae</taxon>
        <taxon>Mizuhopecten</taxon>
    </lineage>
</organism>
<keyword evidence="7" id="KW-0862">Zinc</keyword>
<accession>A0A210PFK7</accession>
<dbReference type="PROSITE" id="PS50003">
    <property type="entry name" value="PH_DOMAIN"/>
    <property type="match status" value="2"/>
</dbReference>
<evidence type="ECO:0000256" key="8">
    <source>
        <dbReference type="PROSITE-ProRule" id="PRU00288"/>
    </source>
</evidence>
<reference evidence="11 12" key="1">
    <citation type="journal article" date="2017" name="Nat. Ecol. Evol.">
        <title>Scallop genome provides insights into evolution of bilaterian karyotype and development.</title>
        <authorList>
            <person name="Wang S."/>
            <person name="Zhang J."/>
            <person name="Jiao W."/>
            <person name="Li J."/>
            <person name="Xun X."/>
            <person name="Sun Y."/>
            <person name="Guo X."/>
            <person name="Huan P."/>
            <person name="Dong B."/>
            <person name="Zhang L."/>
            <person name="Hu X."/>
            <person name="Sun X."/>
            <person name="Wang J."/>
            <person name="Zhao C."/>
            <person name="Wang Y."/>
            <person name="Wang D."/>
            <person name="Huang X."/>
            <person name="Wang R."/>
            <person name="Lv J."/>
            <person name="Li Y."/>
            <person name="Zhang Z."/>
            <person name="Liu B."/>
            <person name="Lu W."/>
            <person name="Hui Y."/>
            <person name="Liang J."/>
            <person name="Zhou Z."/>
            <person name="Hou R."/>
            <person name="Li X."/>
            <person name="Liu Y."/>
            <person name="Li H."/>
            <person name="Ning X."/>
            <person name="Lin Y."/>
            <person name="Zhao L."/>
            <person name="Xing Q."/>
            <person name="Dou J."/>
            <person name="Li Y."/>
            <person name="Mao J."/>
            <person name="Guo H."/>
            <person name="Dou H."/>
            <person name="Li T."/>
            <person name="Mu C."/>
            <person name="Jiang W."/>
            <person name="Fu Q."/>
            <person name="Fu X."/>
            <person name="Miao Y."/>
            <person name="Liu J."/>
            <person name="Yu Q."/>
            <person name="Li R."/>
            <person name="Liao H."/>
            <person name="Li X."/>
            <person name="Kong Y."/>
            <person name="Jiang Z."/>
            <person name="Chourrout D."/>
            <person name="Li R."/>
            <person name="Bao Z."/>
        </authorList>
    </citation>
    <scope>NUCLEOTIDE SEQUENCE [LARGE SCALE GENOMIC DNA]</scope>
    <source>
        <strain evidence="11 12">PY_sf001</strain>
    </source>
</reference>
<dbReference type="PANTHER" id="PTHR46021:SF2">
    <property type="entry name" value="ARF-GAP WITH DUAL PH DOMAIN-CONTAINING PROTEIN 1"/>
    <property type="match status" value="1"/>
</dbReference>
<evidence type="ECO:0000256" key="6">
    <source>
        <dbReference type="ARBA" id="ARBA00022771"/>
    </source>
</evidence>
<evidence type="ECO:0000256" key="2">
    <source>
        <dbReference type="ARBA" id="ARBA00022468"/>
    </source>
</evidence>
<dbReference type="FunFam" id="2.30.29.30:FF:000080">
    <property type="entry name" value="Arf-GAP with dual PH domain-containing protein 1"/>
    <property type="match status" value="1"/>
</dbReference>
<evidence type="ECO:0000256" key="4">
    <source>
        <dbReference type="ARBA" id="ARBA00022723"/>
    </source>
</evidence>
<evidence type="ECO:0000259" key="9">
    <source>
        <dbReference type="PROSITE" id="PS50003"/>
    </source>
</evidence>
<evidence type="ECO:0000256" key="7">
    <source>
        <dbReference type="ARBA" id="ARBA00022833"/>
    </source>
</evidence>
<evidence type="ECO:0000313" key="12">
    <source>
        <dbReference type="Proteomes" id="UP000242188"/>
    </source>
</evidence>
<evidence type="ECO:0000256" key="5">
    <source>
        <dbReference type="ARBA" id="ARBA00022737"/>
    </source>
</evidence>
<feature type="domain" description="Arf-GAP" evidence="10">
    <location>
        <begin position="6"/>
        <end position="129"/>
    </location>
</feature>
<dbReference type="GO" id="GO:1902936">
    <property type="term" value="F:phosphatidylinositol bisphosphate binding"/>
    <property type="evidence" value="ECO:0007669"/>
    <property type="project" value="InterPro"/>
</dbReference>
<dbReference type="SMART" id="SM00233">
    <property type="entry name" value="PH"/>
    <property type="match status" value="2"/>
</dbReference>
<dbReference type="SMART" id="SM00105">
    <property type="entry name" value="ArfGap"/>
    <property type="match status" value="1"/>
</dbReference>
<dbReference type="InterPro" id="IPR038508">
    <property type="entry name" value="ArfGAP_dom_sf"/>
</dbReference>
<keyword evidence="5" id="KW-0677">Repeat</keyword>
<dbReference type="AlphaFoldDB" id="A0A210PFK7"/>
<dbReference type="STRING" id="6573.A0A210PFK7"/>
<gene>
    <name evidence="11" type="ORF">KP79_PYT05992</name>
</gene>
<dbReference type="GO" id="GO:0008270">
    <property type="term" value="F:zinc ion binding"/>
    <property type="evidence" value="ECO:0007669"/>
    <property type="project" value="UniProtKB-KW"/>
</dbReference>
<evidence type="ECO:0000256" key="3">
    <source>
        <dbReference type="ARBA" id="ARBA00022490"/>
    </source>
</evidence>
<dbReference type="InterPro" id="IPR037278">
    <property type="entry name" value="ARFGAP/RecO"/>
</dbReference>
<dbReference type="SUPFAM" id="SSF57863">
    <property type="entry name" value="ArfGap/RecO-like zinc finger"/>
    <property type="match status" value="1"/>
</dbReference>
<sequence length="382" mass="44300">MADTNRHRLLNLLAIPGNNTCAECGEANPEWASCNVGIFLCERCAGLHRGLGVDISRVKSIRLDNWDSDHVKTMEAIGNEKANALHEKHRPAFYKKPTRSDPQILLKEWICAKYSRKEFDDVDRQLAYTSTTKEGILMKRGKDDKKYNRRKFVLSRPENKMIYYQKDTVTSRPKAEICLDDINLVFVPGKMQQANGLQITYLLKGSTRNIFVYTDDSKDIVDWYLAIRAAKLERRKIAFPDRDEKDLAEDLTQDFIMEGYLSKMGPKNQPFKKRWFSLDKRKLMYYEDKLNPFPKGERFIGHRDGEFSVSMRAAEARPTQGYAFTLHMPGRDFILSAETREDMDQWICALQKVIETPLTPQDTKIASQLVPKRHEPFISMKK</sequence>
<evidence type="ECO:0000259" key="10">
    <source>
        <dbReference type="PROSITE" id="PS50115"/>
    </source>
</evidence>
<dbReference type="CDD" id="cd08832">
    <property type="entry name" value="ArfGap_ADAP"/>
    <property type="match status" value="1"/>
</dbReference>
<feature type="domain" description="PH" evidence="9">
    <location>
        <begin position="130"/>
        <end position="232"/>
    </location>
</feature>